<dbReference type="EC" id="2.3.1.12" evidence="5"/>
<dbReference type="InterPro" id="IPR001078">
    <property type="entry name" value="2-oxoacid_DH_actylTfrase"/>
</dbReference>
<dbReference type="SUPFAM" id="SSF51230">
    <property type="entry name" value="Single hybrid motif"/>
    <property type="match status" value="1"/>
</dbReference>
<dbReference type="PANTHER" id="PTHR23151">
    <property type="entry name" value="DIHYDROLIPOAMIDE ACETYL/SUCCINYL-TRANSFERASE-RELATED"/>
    <property type="match status" value="1"/>
</dbReference>
<keyword evidence="5" id="KW-0670">Pyruvate</keyword>
<dbReference type="GO" id="GO:0006086">
    <property type="term" value="P:pyruvate decarboxylation to acetyl-CoA"/>
    <property type="evidence" value="ECO:0007669"/>
    <property type="project" value="InterPro"/>
</dbReference>
<name>A0A3B1AXW5_9ZZZZ</name>
<dbReference type="SUPFAM" id="SSF52777">
    <property type="entry name" value="CoA-dependent acyltransferases"/>
    <property type="match status" value="1"/>
</dbReference>
<dbReference type="AlphaFoldDB" id="A0A3B1AXW5"/>
<gene>
    <name evidence="5" type="ORF">MNBD_GAMMA20-115</name>
</gene>
<dbReference type="Pfam" id="PF00364">
    <property type="entry name" value="Biotin_lipoyl"/>
    <property type="match status" value="1"/>
</dbReference>
<dbReference type="Gene3D" id="2.40.50.100">
    <property type="match status" value="1"/>
</dbReference>
<dbReference type="Pfam" id="PF00198">
    <property type="entry name" value="2-oxoacid_dh"/>
    <property type="match status" value="1"/>
</dbReference>
<dbReference type="InterPro" id="IPR036625">
    <property type="entry name" value="E3-bd_dom_sf"/>
</dbReference>
<organism evidence="5">
    <name type="scientific">hydrothermal vent metagenome</name>
    <dbReference type="NCBI Taxonomy" id="652676"/>
    <lineage>
        <taxon>unclassified sequences</taxon>
        <taxon>metagenomes</taxon>
        <taxon>ecological metagenomes</taxon>
    </lineage>
</organism>
<keyword evidence="5" id="KW-0808">Transferase</keyword>
<keyword evidence="5" id="KW-0012">Acyltransferase</keyword>
<comment type="similarity">
    <text evidence="1">Belongs to the 2-oxoacid dehydrogenase family.</text>
</comment>
<sequence length="423" mass="44859">MREPILMPTLSDTMETGHLIDWLKQPGDAVKKGEAIAEVETDKAVMDIEAFYNGYLDAPLAAADADIPVGAVIGYIVDRPGAEKTTAKQEKQEKQEKQKTDKAPVTKVVTKKAETEVGVKTPPPTVQTSTQASAQTAKAPASVKPMLTDMSSSKHIPASPYARGLARELGIDLARLTAGPDGSIRAVQVVSAALGRTEPSLGDGPDYELHPLSPMQKAIANNMMAAATTPTFHVSAQFPLAPLIALAHEEGYSLTLLLARACALTVEAHPRFNAVFTSQGLAQRQQVDVGIAVDVPNGLVTPVLRDVARRPVEELSRNWNALKERATGKQHSQRLTPQDYRGATFYLSNLGMFSSVVHFDAVVPAGAAAILAVAAIQDGLVEFTLSCDHRVVYGADAARFMETLALLLGDPTGLDAAPTSGAA</sequence>
<reference evidence="5" key="1">
    <citation type="submission" date="2018-06" db="EMBL/GenBank/DDBJ databases">
        <authorList>
            <person name="Zhirakovskaya E."/>
        </authorList>
    </citation>
    <scope>NUCLEOTIDE SEQUENCE</scope>
</reference>
<dbReference type="InterPro" id="IPR045257">
    <property type="entry name" value="E2/Pdx1"/>
</dbReference>
<dbReference type="Gene3D" id="3.30.559.10">
    <property type="entry name" value="Chloramphenicol acetyltransferase-like domain"/>
    <property type="match status" value="1"/>
</dbReference>
<dbReference type="InterPro" id="IPR011053">
    <property type="entry name" value="Single_hybrid_motif"/>
</dbReference>
<evidence type="ECO:0000256" key="2">
    <source>
        <dbReference type="ARBA" id="ARBA00022823"/>
    </source>
</evidence>
<evidence type="ECO:0000256" key="3">
    <source>
        <dbReference type="SAM" id="MobiDB-lite"/>
    </source>
</evidence>
<dbReference type="CDD" id="cd06849">
    <property type="entry name" value="lipoyl_domain"/>
    <property type="match status" value="1"/>
</dbReference>
<dbReference type="InterPro" id="IPR023213">
    <property type="entry name" value="CAT-like_dom_sf"/>
</dbReference>
<feature type="region of interest" description="Disordered" evidence="3">
    <location>
        <begin position="83"/>
        <end position="155"/>
    </location>
</feature>
<feature type="compositionally biased region" description="Basic and acidic residues" evidence="3">
    <location>
        <begin position="83"/>
        <end position="104"/>
    </location>
</feature>
<dbReference type="InterPro" id="IPR003016">
    <property type="entry name" value="2-oxoA_DH_lipoyl-BS"/>
</dbReference>
<dbReference type="GO" id="GO:0004742">
    <property type="term" value="F:dihydrolipoyllysine-residue acetyltransferase activity"/>
    <property type="evidence" value="ECO:0007669"/>
    <property type="project" value="UniProtKB-EC"/>
</dbReference>
<proteinExistence type="inferred from homology"/>
<dbReference type="Gene3D" id="4.10.320.10">
    <property type="entry name" value="E3-binding domain"/>
    <property type="match status" value="1"/>
</dbReference>
<dbReference type="EMBL" id="UOFU01000303">
    <property type="protein sequence ID" value="VAX02960.1"/>
    <property type="molecule type" value="Genomic_DNA"/>
</dbReference>
<feature type="domain" description="Lipoyl-binding" evidence="4">
    <location>
        <begin position="2"/>
        <end position="77"/>
    </location>
</feature>
<feature type="compositionally biased region" description="Low complexity" evidence="3">
    <location>
        <begin position="127"/>
        <end position="142"/>
    </location>
</feature>
<dbReference type="Pfam" id="PF02817">
    <property type="entry name" value="E3_binding"/>
    <property type="match status" value="1"/>
</dbReference>
<dbReference type="GO" id="GO:0045254">
    <property type="term" value="C:pyruvate dehydrogenase complex"/>
    <property type="evidence" value="ECO:0007669"/>
    <property type="project" value="InterPro"/>
</dbReference>
<dbReference type="PROSITE" id="PS50968">
    <property type="entry name" value="BIOTINYL_LIPOYL"/>
    <property type="match status" value="1"/>
</dbReference>
<evidence type="ECO:0000313" key="5">
    <source>
        <dbReference type="EMBL" id="VAX02960.1"/>
    </source>
</evidence>
<dbReference type="PROSITE" id="PS00189">
    <property type="entry name" value="LIPOYL"/>
    <property type="match status" value="1"/>
</dbReference>
<keyword evidence="2" id="KW-0450">Lipoyl</keyword>
<dbReference type="PANTHER" id="PTHR23151:SF75">
    <property type="entry name" value="DIHYDROLIPOYLLYSINE-RESIDUE ACETYLTRANSFERASE COMPONENT 5 OF PYRUVATE DEHYDROGENASE COMPLEX, CHLOROPLASTIC"/>
    <property type="match status" value="1"/>
</dbReference>
<dbReference type="InterPro" id="IPR004167">
    <property type="entry name" value="PSBD"/>
</dbReference>
<evidence type="ECO:0000259" key="4">
    <source>
        <dbReference type="PROSITE" id="PS50968"/>
    </source>
</evidence>
<dbReference type="InterPro" id="IPR000089">
    <property type="entry name" value="Biotin_lipoyl"/>
</dbReference>
<protein>
    <submittedName>
        <fullName evidence="5">Dihydrolipoamide acetyltransferase component of pyruvate dehydrogenase complex</fullName>
        <ecNumber evidence="5">2.3.1.12</ecNumber>
    </submittedName>
</protein>
<accession>A0A3B1AXW5</accession>
<evidence type="ECO:0000256" key="1">
    <source>
        <dbReference type="ARBA" id="ARBA00007317"/>
    </source>
</evidence>